<dbReference type="InParanoid" id="A0A132B238"/>
<dbReference type="GeneID" id="28817034"/>
<organism evidence="1 2">
    <name type="scientific">Mollisia scopiformis</name>
    <name type="common">Conifer needle endophyte fungus</name>
    <name type="synonym">Phialocephala scopiformis</name>
    <dbReference type="NCBI Taxonomy" id="149040"/>
    <lineage>
        <taxon>Eukaryota</taxon>
        <taxon>Fungi</taxon>
        <taxon>Dikarya</taxon>
        <taxon>Ascomycota</taxon>
        <taxon>Pezizomycotina</taxon>
        <taxon>Leotiomycetes</taxon>
        <taxon>Helotiales</taxon>
        <taxon>Mollisiaceae</taxon>
        <taxon>Mollisia</taxon>
    </lineage>
</organism>
<evidence type="ECO:0000313" key="2">
    <source>
        <dbReference type="Proteomes" id="UP000070700"/>
    </source>
</evidence>
<proteinExistence type="predicted"/>
<dbReference type="KEGG" id="psco:LY89DRAFT_409223"/>
<dbReference type="Proteomes" id="UP000070700">
    <property type="component" value="Unassembled WGS sequence"/>
</dbReference>
<keyword evidence="2" id="KW-1185">Reference proteome</keyword>
<reference evidence="1 2" key="1">
    <citation type="submission" date="2015-10" db="EMBL/GenBank/DDBJ databases">
        <title>Full genome of DAOMC 229536 Phialocephala scopiformis, a fungal endophyte of spruce producing the potent anti-insectan compound rugulosin.</title>
        <authorList>
            <consortium name="DOE Joint Genome Institute"/>
            <person name="Walker A.K."/>
            <person name="Frasz S.L."/>
            <person name="Seifert K.A."/>
            <person name="Miller J.D."/>
            <person name="Mondo S.J."/>
            <person name="Labutti K."/>
            <person name="Lipzen A."/>
            <person name="Dockter R."/>
            <person name="Kennedy M."/>
            <person name="Grigoriev I.V."/>
            <person name="Spatafora J.W."/>
        </authorList>
    </citation>
    <scope>NUCLEOTIDE SEQUENCE [LARGE SCALE GENOMIC DNA]</scope>
    <source>
        <strain evidence="1 2">CBS 120377</strain>
    </source>
</reference>
<protein>
    <submittedName>
        <fullName evidence="1">Uncharacterized protein</fullName>
    </submittedName>
</protein>
<gene>
    <name evidence="1" type="ORF">LY89DRAFT_409223</name>
</gene>
<dbReference type="AlphaFoldDB" id="A0A132B238"/>
<sequence length="195" mass="22556">MQHRSVYFHKFRYLLIQQKTNSAGPETLNVIKSNQPPSMTIRIGPMLQEALKRYQSDSVPFWSTLYGANLASEETRGDVEAFIRADEWTSITGIIWKIPNDNRVSFCFLAPWSDPQTLVQVRNFLFHFHKSERNGENFNVWDWFDTGISSYWFPGKTTSSMPHAAKPVLETGAKSTNLRTSNELSHLIAPWRRIM</sequence>
<name>A0A132B238_MOLSC</name>
<dbReference type="OrthoDB" id="426293at2759"/>
<dbReference type="RefSeq" id="XP_018060810.1">
    <property type="nucleotide sequence ID" value="XM_018207308.1"/>
</dbReference>
<evidence type="ECO:0000313" key="1">
    <source>
        <dbReference type="EMBL" id="KUJ06455.1"/>
    </source>
</evidence>
<accession>A0A132B238</accession>
<dbReference type="EMBL" id="KQ947446">
    <property type="protein sequence ID" value="KUJ06455.1"/>
    <property type="molecule type" value="Genomic_DNA"/>
</dbReference>